<dbReference type="PANTHER" id="PTHR38038:SF1">
    <property type="entry name" value="PENICILLIN-BINDING PROTEIN ACTIVATOR LPOA"/>
    <property type="match status" value="1"/>
</dbReference>
<dbReference type="InterPro" id="IPR011990">
    <property type="entry name" value="TPR-like_helical_dom_sf"/>
</dbReference>
<comment type="similarity">
    <text evidence="8">Belongs to the LpoA family.</text>
</comment>
<keyword evidence="6 8" id="KW-0998">Cell outer membrane</keyword>
<keyword evidence="4 8" id="KW-0472">Membrane</keyword>
<comment type="caution">
    <text evidence="11">The sequence shown here is derived from an EMBL/GenBank/DDBJ whole genome shotgun (WGS) entry which is preliminary data.</text>
</comment>
<dbReference type="GO" id="GO:0009252">
    <property type="term" value="P:peptidoglycan biosynthetic process"/>
    <property type="evidence" value="ECO:0007669"/>
    <property type="project" value="UniProtKB-UniRule"/>
</dbReference>
<dbReference type="AlphaFoldDB" id="A0A8H9YM14"/>
<evidence type="ECO:0000256" key="6">
    <source>
        <dbReference type="ARBA" id="ARBA00023237"/>
    </source>
</evidence>
<proteinExistence type="inferred from homology"/>
<dbReference type="Gene3D" id="1.25.40.10">
    <property type="entry name" value="Tetratricopeptide repeat domain"/>
    <property type="match status" value="1"/>
</dbReference>
<dbReference type="Gene3D" id="3.40.50.2300">
    <property type="match status" value="2"/>
</dbReference>
<keyword evidence="5" id="KW-0564">Palmitate</keyword>
<evidence type="ECO:0000256" key="3">
    <source>
        <dbReference type="ARBA" id="ARBA00022984"/>
    </source>
</evidence>
<dbReference type="GO" id="GO:0008360">
    <property type="term" value="P:regulation of cell shape"/>
    <property type="evidence" value="ECO:0007669"/>
    <property type="project" value="UniProtKB-KW"/>
</dbReference>
<dbReference type="GO" id="GO:0030234">
    <property type="term" value="F:enzyme regulator activity"/>
    <property type="evidence" value="ECO:0007669"/>
    <property type="project" value="UniProtKB-UniRule"/>
</dbReference>
<evidence type="ECO:0000256" key="4">
    <source>
        <dbReference type="ARBA" id="ARBA00023136"/>
    </source>
</evidence>
<comment type="subunit">
    <text evidence="8">Interacts with PBP1a.</text>
</comment>
<dbReference type="EMBL" id="JABWQF010000002">
    <property type="protein sequence ID" value="MBC3290679.1"/>
    <property type="molecule type" value="Genomic_DNA"/>
</dbReference>
<feature type="region of interest" description="Disordered" evidence="9">
    <location>
        <begin position="316"/>
        <end position="393"/>
    </location>
</feature>
<feature type="chain" id="PRO_5034258104" description="Penicillin-binding protein activator LpoA" evidence="10">
    <location>
        <begin position="32"/>
        <end position="721"/>
    </location>
</feature>
<feature type="compositionally biased region" description="Low complexity" evidence="9">
    <location>
        <begin position="333"/>
        <end position="393"/>
    </location>
</feature>
<dbReference type="Pfam" id="PF04348">
    <property type="entry name" value="LppC"/>
    <property type="match status" value="2"/>
</dbReference>
<dbReference type="CDD" id="cd06339">
    <property type="entry name" value="PBP1_YraM_LppC_lipoprotein-like"/>
    <property type="match status" value="1"/>
</dbReference>
<evidence type="ECO:0000256" key="10">
    <source>
        <dbReference type="SAM" id="SignalP"/>
    </source>
</evidence>
<keyword evidence="2 8" id="KW-0133">Cell shape</keyword>
<keyword evidence="7" id="KW-0449">Lipoprotein</keyword>
<dbReference type="InterPro" id="IPR007443">
    <property type="entry name" value="LpoA"/>
</dbReference>
<dbReference type="HAMAP" id="MF_01890">
    <property type="entry name" value="LpoA"/>
    <property type="match status" value="1"/>
</dbReference>
<name>A0A8H9YM14_9PSED</name>
<gene>
    <name evidence="8" type="primary">lpoA</name>
    <name evidence="11" type="ORF">HU722_04000</name>
</gene>
<sequence>MVPLTFLRTKASRSLPIMLAALIFAGCGTQAPDQTAAHMQGSAQADSGFYLQQMSQSSNDTKTNWQLLAIRALLNEGKTQQAADLYNQLPQELNDTQRGEQSLLAAELKIAQKAYPAAKKLLADIDVKALENNQQARYWQAVIAAEQGRPSLPLLRALIAQEPLLSGADKQKNIDATWQALSSMTPEQAQALVINADENVLQGWLDLQQMWFNNRSDPKMLKAGITDWQTRYPQNPGAKMLPTQLVNVQNFQPASVSKIALLLPLNGQAAVFGRTIQQGFEAAKNGTTAVAGNAVPAQAAQAANVNDVISPSAVETSDLTSAQAPAQGTMQNPVTAPTTPPAATQAPAETAAPAEAQAPVVPQAAPATDAATAQPQTTTPDQQPAAQPQAVAATTANPGAELKIYDTSSQPLDQVLAQVQQDGASIVVGPLLKNNVEELMKSNTSLNVLALNQPEQVQNRANICYFALSPEDEARDAARHIHEQGKQAPLLLTPRSALGDRVATAFAQEWQQLGGNIVLQQKFGSTSELRAGVNGGSGIALTGSPVSASLPQQQGVTIGGLTIPAPPTDAQISGGGKVDAAYIVATPEEIAFIKPMIAMRNGSQSGVTLYASSRSAQGTAGPDFRLEMDGLQYSEIPMLAGSNPALMQQALNSVRNDYSLARLYAMGVDAWALANHFTQMRQVPGFELNGNTGDLTATQDCVINRKLSWLKYQQGQIVPAS</sequence>
<evidence type="ECO:0000256" key="7">
    <source>
        <dbReference type="ARBA" id="ARBA00023288"/>
    </source>
</evidence>
<evidence type="ECO:0000256" key="8">
    <source>
        <dbReference type="HAMAP-Rule" id="MF_01890"/>
    </source>
</evidence>
<feature type="signal peptide" evidence="10">
    <location>
        <begin position="1"/>
        <end position="31"/>
    </location>
</feature>
<dbReference type="PANTHER" id="PTHR38038">
    <property type="entry name" value="PENICILLIN-BINDING PROTEIN ACTIVATOR LPOA"/>
    <property type="match status" value="1"/>
</dbReference>
<dbReference type="SUPFAM" id="SSF53822">
    <property type="entry name" value="Periplasmic binding protein-like I"/>
    <property type="match status" value="1"/>
</dbReference>
<keyword evidence="1 8" id="KW-0732">Signal</keyword>
<reference evidence="11" key="1">
    <citation type="journal article" date="2020" name="Microorganisms">
        <title>Reliable Identification of Environmental Pseudomonas Isolates Using the rpoD Gene.</title>
        <authorList>
            <consortium name="The Broad Institute Genome Sequencing Platform"/>
            <person name="Girard L."/>
            <person name="Lood C."/>
            <person name="Rokni-Zadeh H."/>
            <person name="van Noort V."/>
            <person name="Lavigne R."/>
            <person name="De Mot R."/>
        </authorList>
    </citation>
    <scope>NUCLEOTIDE SEQUENCE [LARGE SCALE GENOMIC DNA]</scope>
    <source>
        <strain evidence="11">SWRI145</strain>
    </source>
</reference>
<dbReference type="Gene3D" id="1.25.40.650">
    <property type="match status" value="1"/>
</dbReference>
<evidence type="ECO:0000256" key="5">
    <source>
        <dbReference type="ARBA" id="ARBA00023139"/>
    </source>
</evidence>
<keyword evidence="3 8" id="KW-0573">Peptidoglycan synthesis</keyword>
<feature type="compositionally biased region" description="Polar residues" evidence="9">
    <location>
        <begin position="316"/>
        <end position="332"/>
    </location>
</feature>
<evidence type="ECO:0000313" key="11">
    <source>
        <dbReference type="EMBL" id="MBC3290679.1"/>
    </source>
</evidence>
<evidence type="ECO:0000256" key="9">
    <source>
        <dbReference type="SAM" id="MobiDB-lite"/>
    </source>
</evidence>
<evidence type="ECO:0000256" key="2">
    <source>
        <dbReference type="ARBA" id="ARBA00022960"/>
    </source>
</evidence>
<dbReference type="InterPro" id="IPR028082">
    <property type="entry name" value="Peripla_BP_I"/>
</dbReference>
<accession>A0A8H9YM14</accession>
<protein>
    <recommendedName>
        <fullName evidence="8">Penicillin-binding protein activator LpoA</fullName>
        <shortName evidence="8">PBP activator LpoA</shortName>
    </recommendedName>
</protein>
<evidence type="ECO:0000256" key="1">
    <source>
        <dbReference type="ARBA" id="ARBA00022729"/>
    </source>
</evidence>
<organism evidence="11">
    <name type="scientific">Pseudomonas tritici</name>
    <dbReference type="NCBI Taxonomy" id="2745518"/>
    <lineage>
        <taxon>Bacteria</taxon>
        <taxon>Pseudomonadati</taxon>
        <taxon>Pseudomonadota</taxon>
        <taxon>Gammaproteobacteria</taxon>
        <taxon>Pseudomonadales</taxon>
        <taxon>Pseudomonadaceae</taxon>
        <taxon>Pseudomonas</taxon>
    </lineage>
</organism>
<comment type="function">
    <text evidence="8">Regulator of peptidoglycan synthesis that is essential for the function of penicillin-binding protein 1A (PBP1a).</text>
</comment>
<dbReference type="GO" id="GO:0031241">
    <property type="term" value="C:periplasmic side of cell outer membrane"/>
    <property type="evidence" value="ECO:0007669"/>
    <property type="project" value="UniProtKB-UniRule"/>
</dbReference>